<dbReference type="EMBL" id="LT629757">
    <property type="protein sequence ID" value="SDS69481.1"/>
    <property type="molecule type" value="Genomic_DNA"/>
</dbReference>
<proteinExistence type="predicted"/>
<dbReference type="PANTHER" id="PTHR33164">
    <property type="entry name" value="TRANSCRIPTIONAL REGULATOR, MARR FAMILY"/>
    <property type="match status" value="1"/>
</dbReference>
<protein>
    <submittedName>
        <fullName evidence="2">DNA-binding transcriptional regulator, MarR family</fullName>
    </submittedName>
</protein>
<dbReference type="PROSITE" id="PS50995">
    <property type="entry name" value="HTH_MARR_2"/>
    <property type="match status" value="1"/>
</dbReference>
<dbReference type="InterPro" id="IPR036390">
    <property type="entry name" value="WH_DNA-bd_sf"/>
</dbReference>
<dbReference type="GO" id="GO:0006950">
    <property type="term" value="P:response to stress"/>
    <property type="evidence" value="ECO:0007669"/>
    <property type="project" value="TreeGrafter"/>
</dbReference>
<evidence type="ECO:0000313" key="2">
    <source>
        <dbReference type="EMBL" id="SDS69481.1"/>
    </source>
</evidence>
<gene>
    <name evidence="2" type="ORF">SAMN04488570_2465</name>
</gene>
<keyword evidence="2" id="KW-0238">DNA-binding</keyword>
<dbReference type="Pfam" id="PF01047">
    <property type="entry name" value="MarR"/>
    <property type="match status" value="1"/>
</dbReference>
<dbReference type="InterPro" id="IPR039422">
    <property type="entry name" value="MarR/SlyA-like"/>
</dbReference>
<evidence type="ECO:0000259" key="1">
    <source>
        <dbReference type="PROSITE" id="PS50995"/>
    </source>
</evidence>
<organism evidence="2 3">
    <name type="scientific">Nocardioides scoriae</name>
    <dbReference type="NCBI Taxonomy" id="642780"/>
    <lineage>
        <taxon>Bacteria</taxon>
        <taxon>Bacillati</taxon>
        <taxon>Actinomycetota</taxon>
        <taxon>Actinomycetes</taxon>
        <taxon>Propionibacteriales</taxon>
        <taxon>Nocardioidaceae</taxon>
        <taxon>Nocardioides</taxon>
    </lineage>
</organism>
<dbReference type="SUPFAM" id="SSF46785">
    <property type="entry name" value="Winged helix' DNA-binding domain"/>
    <property type="match status" value="1"/>
</dbReference>
<sequence>MASPQDQTSAFVTASRALLSLAVRTIAEAPVEVTLAQHRVLVLLSARGDQPVGDIADGLGVNPSNATRICDRLQRLNLISRTRSEQDRRVVVISLSPQGADLVRAVTARRHVEVEKVLDRMTPEQTAQVVQALEVFNRAAGEIEDPDWATPPW</sequence>
<dbReference type="GO" id="GO:0003677">
    <property type="term" value="F:DNA binding"/>
    <property type="evidence" value="ECO:0007669"/>
    <property type="project" value="UniProtKB-KW"/>
</dbReference>
<accession>A0A1H1UAZ8</accession>
<dbReference type="AlphaFoldDB" id="A0A1H1UAZ8"/>
<dbReference type="GO" id="GO:0003700">
    <property type="term" value="F:DNA-binding transcription factor activity"/>
    <property type="evidence" value="ECO:0007669"/>
    <property type="project" value="InterPro"/>
</dbReference>
<keyword evidence="3" id="KW-1185">Reference proteome</keyword>
<dbReference type="InterPro" id="IPR036388">
    <property type="entry name" value="WH-like_DNA-bd_sf"/>
</dbReference>
<name>A0A1H1UAZ8_9ACTN</name>
<dbReference type="SMART" id="SM00347">
    <property type="entry name" value="HTH_MARR"/>
    <property type="match status" value="1"/>
</dbReference>
<dbReference type="Proteomes" id="UP000198859">
    <property type="component" value="Chromosome I"/>
</dbReference>
<feature type="domain" description="HTH marR-type" evidence="1">
    <location>
        <begin position="4"/>
        <end position="138"/>
    </location>
</feature>
<reference evidence="3" key="1">
    <citation type="submission" date="2016-10" db="EMBL/GenBank/DDBJ databases">
        <authorList>
            <person name="Varghese N."/>
            <person name="Submissions S."/>
        </authorList>
    </citation>
    <scope>NUCLEOTIDE SEQUENCE [LARGE SCALE GENOMIC DNA]</scope>
    <source>
        <strain evidence="3">DSM 22127</strain>
    </source>
</reference>
<dbReference type="Gene3D" id="1.10.10.10">
    <property type="entry name" value="Winged helix-like DNA-binding domain superfamily/Winged helix DNA-binding domain"/>
    <property type="match status" value="1"/>
</dbReference>
<dbReference type="InterPro" id="IPR000835">
    <property type="entry name" value="HTH_MarR-typ"/>
</dbReference>
<evidence type="ECO:0000313" key="3">
    <source>
        <dbReference type="Proteomes" id="UP000198859"/>
    </source>
</evidence>
<dbReference type="PANTHER" id="PTHR33164:SF94">
    <property type="entry name" value="TRANSCRIPTIONAL REGULATORY PROTEIN-RELATED"/>
    <property type="match status" value="1"/>
</dbReference>